<dbReference type="CDD" id="cd11378">
    <property type="entry name" value="DUF296"/>
    <property type="match status" value="1"/>
</dbReference>
<name>A0ABD3SZ17_9LAMI</name>
<proteinExistence type="predicted"/>
<evidence type="ECO:0000259" key="5">
    <source>
        <dbReference type="PROSITE" id="PS51742"/>
    </source>
</evidence>
<feature type="domain" description="PPC" evidence="5">
    <location>
        <begin position="33"/>
        <end position="146"/>
    </location>
</feature>
<reference evidence="6 7" key="1">
    <citation type="submission" date="2024-12" db="EMBL/GenBank/DDBJ databases">
        <title>The unique morphological basis and parallel evolutionary history of personate flowers in Penstemon.</title>
        <authorList>
            <person name="Depatie T.H."/>
            <person name="Wessinger C.A."/>
        </authorList>
    </citation>
    <scope>NUCLEOTIDE SEQUENCE [LARGE SCALE GENOMIC DNA]</scope>
    <source>
        <strain evidence="6">WTNN_2</strain>
        <tissue evidence="6">Leaf</tissue>
    </source>
</reference>
<accession>A0ABD3SZ17</accession>
<keyword evidence="7" id="KW-1185">Reference proteome</keyword>
<dbReference type="AlphaFoldDB" id="A0ABD3SZ17"/>
<evidence type="ECO:0000256" key="4">
    <source>
        <dbReference type="RuleBase" id="RU367031"/>
    </source>
</evidence>
<keyword evidence="3 4" id="KW-0804">Transcription</keyword>
<evidence type="ECO:0000256" key="3">
    <source>
        <dbReference type="ARBA" id="ARBA00023163"/>
    </source>
</evidence>
<evidence type="ECO:0000313" key="6">
    <source>
        <dbReference type="EMBL" id="KAL3829651.1"/>
    </source>
</evidence>
<protein>
    <recommendedName>
        <fullName evidence="4">AT-hook motif nuclear-localized protein</fullName>
    </recommendedName>
</protein>
<dbReference type="InterPro" id="IPR005175">
    <property type="entry name" value="PPC_dom"/>
</dbReference>
<sequence length="146" mass="15385">MGSRKTVKRVMKINRLRVSNMAASSDSVQRPQRRAVAIPQVMNIAAGEDIRRAVLAYARGRWATTIMSGSGTISAVDIKNVGSDGTSRHEGNFDIVYMTGIYNEGNDAPGGLLGGISIAFVGPDGNVKGGRVEGDLIAAGPFRVGH</sequence>
<gene>
    <name evidence="6" type="ORF">ACJIZ3_018453</name>
</gene>
<comment type="caution">
    <text evidence="6">The sequence shown here is derived from an EMBL/GenBank/DDBJ whole genome shotgun (WGS) entry which is preliminary data.</text>
</comment>
<dbReference type="Proteomes" id="UP001634393">
    <property type="component" value="Unassembled WGS sequence"/>
</dbReference>
<evidence type="ECO:0000256" key="1">
    <source>
        <dbReference type="ARBA" id="ARBA00023015"/>
    </source>
</evidence>
<comment type="subcellular location">
    <subcellularLocation>
        <location evidence="4">Nucleus</location>
    </subcellularLocation>
</comment>
<evidence type="ECO:0000313" key="7">
    <source>
        <dbReference type="Proteomes" id="UP001634393"/>
    </source>
</evidence>
<dbReference type="InterPro" id="IPR039605">
    <property type="entry name" value="AHL"/>
</dbReference>
<dbReference type="GO" id="GO:0005634">
    <property type="term" value="C:nucleus"/>
    <property type="evidence" value="ECO:0007669"/>
    <property type="project" value="UniProtKB-SubCell"/>
</dbReference>
<dbReference type="GO" id="GO:0003680">
    <property type="term" value="F:minor groove of adenine-thymine-rich DNA binding"/>
    <property type="evidence" value="ECO:0007669"/>
    <property type="project" value="UniProtKB-UniRule"/>
</dbReference>
<evidence type="ECO:0000256" key="2">
    <source>
        <dbReference type="ARBA" id="ARBA00023125"/>
    </source>
</evidence>
<dbReference type="EMBL" id="JBJXBP010000005">
    <property type="protein sequence ID" value="KAL3829651.1"/>
    <property type="molecule type" value="Genomic_DNA"/>
</dbReference>
<keyword evidence="4" id="KW-0539">Nucleus</keyword>
<dbReference type="PANTHER" id="PTHR31500">
    <property type="entry name" value="AT-HOOK MOTIF NUCLEAR-LOCALIZED PROTEIN 9"/>
    <property type="match status" value="1"/>
</dbReference>
<dbReference type="Pfam" id="PF03479">
    <property type="entry name" value="PCC"/>
    <property type="match status" value="1"/>
</dbReference>
<dbReference type="SUPFAM" id="SSF117856">
    <property type="entry name" value="AF0104/ALDC/Ptd012-like"/>
    <property type="match status" value="1"/>
</dbReference>
<comment type="domain">
    <text evidence="4">The PPC domain mediates interactions between AHL proteins.</text>
</comment>
<dbReference type="Gene3D" id="3.30.1330.80">
    <property type="entry name" value="Hypothetical protein, similar to alpha- acetolactate decarboxylase, domain 2"/>
    <property type="match status" value="1"/>
</dbReference>
<comment type="function">
    <text evidence="4">Transcription factor that specifically binds AT-rich DNA sequences related to the nuclear matrix attachment regions (MARs).</text>
</comment>
<organism evidence="6 7">
    <name type="scientific">Penstemon smallii</name>
    <dbReference type="NCBI Taxonomy" id="265156"/>
    <lineage>
        <taxon>Eukaryota</taxon>
        <taxon>Viridiplantae</taxon>
        <taxon>Streptophyta</taxon>
        <taxon>Embryophyta</taxon>
        <taxon>Tracheophyta</taxon>
        <taxon>Spermatophyta</taxon>
        <taxon>Magnoliopsida</taxon>
        <taxon>eudicotyledons</taxon>
        <taxon>Gunneridae</taxon>
        <taxon>Pentapetalae</taxon>
        <taxon>asterids</taxon>
        <taxon>lamiids</taxon>
        <taxon>Lamiales</taxon>
        <taxon>Plantaginaceae</taxon>
        <taxon>Cheloneae</taxon>
        <taxon>Penstemon</taxon>
    </lineage>
</organism>
<dbReference type="PROSITE" id="PS51742">
    <property type="entry name" value="PPC"/>
    <property type="match status" value="1"/>
</dbReference>
<keyword evidence="1 4" id="KW-0805">Transcription regulation</keyword>
<dbReference type="PANTHER" id="PTHR31500:SF9">
    <property type="entry name" value="AT-HOOK MOTIF NUCLEAR-LOCALIZED PROTEIN 9"/>
    <property type="match status" value="1"/>
</dbReference>
<keyword evidence="2 4" id="KW-0238">DNA-binding</keyword>